<dbReference type="PANTHER" id="PTHR38682:SF1">
    <property type="entry name" value="V-TYPE ATP SYNTHASE SUBUNIT C"/>
    <property type="match status" value="1"/>
</dbReference>
<gene>
    <name evidence="4" type="ORF">C1I91_21895</name>
</gene>
<comment type="similarity">
    <text evidence="1">Belongs to the V-ATPase V0D/AC39 subunit family.</text>
</comment>
<accession>A0A3R5R0U9</accession>
<dbReference type="Pfam" id="PF01992">
    <property type="entry name" value="vATP-synt_AC39"/>
    <property type="match status" value="1"/>
</dbReference>
<evidence type="ECO:0000313" key="4">
    <source>
        <dbReference type="EMBL" id="QAA34062.1"/>
    </source>
</evidence>
<dbReference type="InterPro" id="IPR050873">
    <property type="entry name" value="V-ATPase_V0D/AC39_subunit"/>
</dbReference>
<protein>
    <submittedName>
        <fullName evidence="4">V-type ATP synthase subunit C</fullName>
    </submittedName>
</protein>
<organism evidence="4 5">
    <name type="scientific">Clostridium manihotivorum</name>
    <dbReference type="NCBI Taxonomy" id="2320868"/>
    <lineage>
        <taxon>Bacteria</taxon>
        <taxon>Bacillati</taxon>
        <taxon>Bacillota</taxon>
        <taxon>Clostridia</taxon>
        <taxon>Eubacteriales</taxon>
        <taxon>Clostridiaceae</taxon>
        <taxon>Clostridium</taxon>
    </lineage>
</organism>
<evidence type="ECO:0000313" key="5">
    <source>
        <dbReference type="Proteomes" id="UP000286268"/>
    </source>
</evidence>
<keyword evidence="3" id="KW-0406">Ion transport</keyword>
<dbReference type="NCBIfam" id="NF002266">
    <property type="entry name" value="PRK01198.1-2"/>
    <property type="match status" value="1"/>
</dbReference>
<dbReference type="KEGG" id="cmah:C1I91_21895"/>
<dbReference type="InterPro" id="IPR044911">
    <property type="entry name" value="V-type_ATPase_csu/dsu_dom_3"/>
</dbReference>
<dbReference type="Gene3D" id="1.10.132.50">
    <property type="entry name" value="ATP synthase (C/AC39) subunit, domain 3"/>
    <property type="match status" value="1"/>
</dbReference>
<dbReference type="Proteomes" id="UP000286268">
    <property type="component" value="Chromosome"/>
</dbReference>
<dbReference type="InterPro" id="IPR035067">
    <property type="entry name" value="V-type_ATPase_csu/dsu"/>
</dbReference>
<keyword evidence="5" id="KW-1185">Reference proteome</keyword>
<sequence length="333" mass="38939">MEAMDFTQVIPRIRVLENRLLDKAKIDRMVDAASIEEVLKILQETEYSNVSNNSNNPRAYEVMLSDELKRVFNLMYEVSPYREIVDIMSIKYDFHNIKVLIKSKVSKKDMKDILINIGTVELHKLSDAVMNDSYRDIPKVMAKAIEEVFLDFSKEKDPQRIDLILDRYQYQAVEDISERLKNPFIERYVDFLIDLSNIRTLLRVKKQKKGKDFLKETLLTGGKLDRDKILILLNESPENIYNKLAHTDYAPVLKSGIEDYIKTQSASKLEKLSDNYLMNFMKDAKYVTFGPEPILAYIYAKESEIKNIRIIMVGKLNNISSEVIRERLREVYV</sequence>
<dbReference type="InterPro" id="IPR036079">
    <property type="entry name" value="ATPase_csu/dsu_sf"/>
</dbReference>
<dbReference type="RefSeq" id="WP_128214784.1">
    <property type="nucleotide sequence ID" value="NZ_CP025746.1"/>
</dbReference>
<reference evidence="4 5" key="1">
    <citation type="submission" date="2018-01" db="EMBL/GenBank/DDBJ databases">
        <title>Genome Sequencing and Assembly of Anaerobacter polyendosporus strain CT4.</title>
        <authorList>
            <person name="Tachaapaikoon C."/>
            <person name="Sutheeworapong S."/>
            <person name="Jenjaroenpun P."/>
            <person name="Wongsurawat T."/>
            <person name="Nookeaw I."/>
            <person name="Cheawchanlertfa P."/>
            <person name="Kosugi A."/>
            <person name="Cheevadhanarak S."/>
            <person name="Ratanakhanokchai K."/>
        </authorList>
    </citation>
    <scope>NUCLEOTIDE SEQUENCE [LARGE SCALE GENOMIC DNA]</scope>
    <source>
        <strain evidence="4 5">CT4</strain>
    </source>
</reference>
<evidence type="ECO:0000256" key="2">
    <source>
        <dbReference type="ARBA" id="ARBA00022448"/>
    </source>
</evidence>
<evidence type="ECO:0000256" key="3">
    <source>
        <dbReference type="ARBA" id="ARBA00023065"/>
    </source>
</evidence>
<dbReference type="InterPro" id="IPR002843">
    <property type="entry name" value="ATPase_V0-cplx_csu/dsu"/>
</dbReference>
<dbReference type="Gene3D" id="1.20.1690.10">
    <property type="entry name" value="V-type ATP synthase subunit C domain"/>
    <property type="match status" value="2"/>
</dbReference>
<dbReference type="SUPFAM" id="SSF103486">
    <property type="entry name" value="V-type ATP synthase subunit C"/>
    <property type="match status" value="1"/>
</dbReference>
<dbReference type="EMBL" id="CP025746">
    <property type="protein sequence ID" value="QAA34062.1"/>
    <property type="molecule type" value="Genomic_DNA"/>
</dbReference>
<evidence type="ECO:0000256" key="1">
    <source>
        <dbReference type="ARBA" id="ARBA00006709"/>
    </source>
</evidence>
<dbReference type="OrthoDB" id="1653at2"/>
<proteinExistence type="inferred from homology"/>
<dbReference type="AlphaFoldDB" id="A0A3R5R0U9"/>
<name>A0A3R5R0U9_9CLOT</name>
<dbReference type="PANTHER" id="PTHR38682">
    <property type="entry name" value="V-TYPE ATP SYNTHASE SUBUNIT C"/>
    <property type="match status" value="1"/>
</dbReference>
<keyword evidence="2" id="KW-0813">Transport</keyword>
<dbReference type="GO" id="GO:0046961">
    <property type="term" value="F:proton-transporting ATPase activity, rotational mechanism"/>
    <property type="evidence" value="ECO:0007669"/>
    <property type="project" value="InterPro"/>
</dbReference>